<dbReference type="AlphaFoldDB" id="A0A2A6E8V7"/>
<dbReference type="InterPro" id="IPR014942">
    <property type="entry name" value="AbiEii"/>
</dbReference>
<accession>A0A2A6E8V7</accession>
<keyword evidence="1" id="KW-0808">Transferase</keyword>
<comment type="caution">
    <text evidence="1">The sequence shown here is derived from an EMBL/GenBank/DDBJ whole genome shotgun (WGS) entry which is preliminary data.</text>
</comment>
<evidence type="ECO:0000313" key="2">
    <source>
        <dbReference type="Proteomes" id="UP000219259"/>
    </source>
</evidence>
<organism evidence="1 2">
    <name type="scientific">Tannerella forsythia</name>
    <name type="common">Bacteroides forsythus</name>
    <dbReference type="NCBI Taxonomy" id="28112"/>
    <lineage>
        <taxon>Bacteria</taxon>
        <taxon>Pseudomonadati</taxon>
        <taxon>Bacteroidota</taxon>
        <taxon>Bacteroidia</taxon>
        <taxon>Bacteroidales</taxon>
        <taxon>Tannerellaceae</taxon>
        <taxon>Tannerella</taxon>
    </lineage>
</organism>
<dbReference type="Pfam" id="PF08843">
    <property type="entry name" value="AbiEii"/>
    <property type="match status" value="1"/>
</dbReference>
<gene>
    <name evidence="1" type="ORF">CLI86_05790</name>
</gene>
<evidence type="ECO:0000313" key="1">
    <source>
        <dbReference type="EMBL" id="PDP44024.1"/>
    </source>
</evidence>
<dbReference type="EMBL" id="NSLJ01000011">
    <property type="protein sequence ID" value="PDP44024.1"/>
    <property type="molecule type" value="Genomic_DNA"/>
</dbReference>
<dbReference type="Gene3D" id="3.10.450.620">
    <property type="entry name" value="JHP933, nucleotidyltransferase-like core domain"/>
    <property type="match status" value="1"/>
</dbReference>
<reference evidence="1 2" key="1">
    <citation type="submission" date="2017-09" db="EMBL/GenBank/DDBJ databases">
        <title>Phase variable restriction modification systems are present in the genome sequences of periodontal pathogens Prevotella intermedia, Tannerella forsythia and Porphyromonas gingivalis.</title>
        <authorList>
            <person name="Haigh R.D."/>
            <person name="Crawford L."/>
            <person name="Ralph J."/>
            <person name="Wanford J."/>
            <person name="Vartoukian S.R."/>
            <person name="Hijazib K."/>
            <person name="Wade W."/>
            <person name="Oggioni M.R."/>
        </authorList>
    </citation>
    <scope>NUCLEOTIDE SEQUENCE [LARGE SCALE GENOMIC DNA]</scope>
    <source>
        <strain evidence="1 2">WW11663</strain>
    </source>
</reference>
<sequence>MIPERYITEWSEQAPWVVNKFIEQDLIVCRALVSIYSDAFLAKHLAFRGGTALGKLYLKPQPRYSEDIDLVQVQAEPIKETIDHLRDALAWLGEPVIKQKKHNNTLVFKVQPTDMDAGEIHLKVEINCKEHFCVFPMVRVPFAVDSSWFKGACEVLTYELAELTGTKLRAVYQRRKGRDLFDLWKILSMHPELDKGKVMESYERYLGFTASHLPTYKEFVLNMDEKLQDEEFLTDTEMILGPQVEYAPQGAWERVKAELVERLNPEA</sequence>
<protein>
    <submittedName>
        <fullName evidence="1">Nucleotidyltransferase</fullName>
    </submittedName>
</protein>
<dbReference type="RefSeq" id="WP_097531131.1">
    <property type="nucleotide sequence ID" value="NZ_NSLJ01000011.1"/>
</dbReference>
<name>A0A2A6E8V7_TANFO</name>
<dbReference type="GO" id="GO:0016740">
    <property type="term" value="F:transferase activity"/>
    <property type="evidence" value="ECO:0007669"/>
    <property type="project" value="UniProtKB-KW"/>
</dbReference>
<proteinExistence type="predicted"/>
<dbReference type="Proteomes" id="UP000219259">
    <property type="component" value="Unassembled WGS sequence"/>
</dbReference>